<protein>
    <submittedName>
        <fullName evidence="8">RNA polymerase sigma-E factor</fullName>
    </submittedName>
</protein>
<dbReference type="SUPFAM" id="SSF88659">
    <property type="entry name" value="Sigma3 and sigma4 domains of RNA polymerase sigma factors"/>
    <property type="match status" value="1"/>
</dbReference>
<comment type="similarity">
    <text evidence="1">Belongs to the sigma-70 factor family. ECF subfamily.</text>
</comment>
<keyword evidence="2" id="KW-0805">Transcription regulation</keyword>
<dbReference type="GO" id="GO:0016987">
    <property type="term" value="F:sigma factor activity"/>
    <property type="evidence" value="ECO:0007669"/>
    <property type="project" value="UniProtKB-KW"/>
</dbReference>
<dbReference type="Gene3D" id="1.10.10.10">
    <property type="entry name" value="Winged helix-like DNA-binding domain superfamily/Winged helix DNA-binding domain"/>
    <property type="match status" value="1"/>
</dbReference>
<proteinExistence type="inferred from homology"/>
<dbReference type="PANTHER" id="PTHR43133:SF51">
    <property type="entry name" value="RNA POLYMERASE SIGMA FACTOR"/>
    <property type="match status" value="1"/>
</dbReference>
<keyword evidence="3" id="KW-0731">Sigma factor</keyword>
<dbReference type="Pfam" id="PF08281">
    <property type="entry name" value="Sigma70_r4_2"/>
    <property type="match status" value="1"/>
</dbReference>
<evidence type="ECO:0000313" key="7">
    <source>
        <dbReference type="EMBL" id="CEO33179.1"/>
    </source>
</evidence>
<dbReference type="InterPro" id="IPR013325">
    <property type="entry name" value="RNA_pol_sigma_r2"/>
</dbReference>
<reference evidence="9 10" key="1">
    <citation type="submission" date="2015-01" db="EMBL/GenBank/DDBJ databases">
        <authorList>
            <person name="Aslett A.Martin."/>
            <person name="De Silva Nishadi"/>
        </authorList>
    </citation>
    <scope>NUCLEOTIDE SEQUENCE [LARGE SCALE GENOMIC DNA]</scope>
    <source>
        <strain evidence="8 9">R28058</strain>
        <strain evidence="10">UMC4404</strain>
    </source>
</reference>
<reference evidence="7" key="2">
    <citation type="submission" date="2015-01" db="EMBL/GenBank/DDBJ databases">
        <authorList>
            <person name="Aslett M.A."/>
            <person name="De Silva N."/>
        </authorList>
    </citation>
    <scope>NUCLEOTIDE SEQUENCE</scope>
    <source>
        <strain evidence="7">UMC4404</strain>
    </source>
</reference>
<dbReference type="InterPro" id="IPR039425">
    <property type="entry name" value="RNA_pol_sigma-70-like"/>
</dbReference>
<feature type="domain" description="RNA polymerase sigma factor 70 region 4 type 2" evidence="6">
    <location>
        <begin position="101"/>
        <end position="148"/>
    </location>
</feature>
<dbReference type="Proteomes" id="UP000049127">
    <property type="component" value="Unassembled WGS sequence"/>
</dbReference>
<evidence type="ECO:0000313" key="10">
    <source>
        <dbReference type="Proteomes" id="UP000049685"/>
    </source>
</evidence>
<dbReference type="InterPro" id="IPR014284">
    <property type="entry name" value="RNA_pol_sigma-70_dom"/>
</dbReference>
<dbReference type="AlphaFoldDB" id="A0A0C7G6W1"/>
<organism evidence="8 9">
    <name type="scientific">Paraclostridium sordellii</name>
    <name type="common">Clostridium sordellii</name>
    <dbReference type="NCBI Taxonomy" id="1505"/>
    <lineage>
        <taxon>Bacteria</taxon>
        <taxon>Bacillati</taxon>
        <taxon>Bacillota</taxon>
        <taxon>Clostridia</taxon>
        <taxon>Peptostreptococcales</taxon>
        <taxon>Peptostreptococcaceae</taxon>
        <taxon>Paraclostridium</taxon>
    </lineage>
</organism>
<dbReference type="InterPro" id="IPR013324">
    <property type="entry name" value="RNA_pol_sigma_r3/r4-like"/>
</dbReference>
<evidence type="ECO:0000256" key="1">
    <source>
        <dbReference type="ARBA" id="ARBA00010641"/>
    </source>
</evidence>
<sequence length="160" mass="18862">MDRKTFITKVLECEKTLYNVSKSILINDTDCEDAVQEAILKAFNKLHTLKNEEYFKTWLIRILMNECYRLKSKKKISIPYEDCINDLKSESEKDYSELYIAIKNLPKRISITMVLYYVEGYSIEEIKRILKIPSGTVKSRLSKGRKLLKTNLENMEALYE</sequence>
<dbReference type="PANTHER" id="PTHR43133">
    <property type="entry name" value="RNA POLYMERASE ECF-TYPE SIGMA FACTO"/>
    <property type="match status" value="1"/>
</dbReference>
<dbReference type="RefSeq" id="WP_054630023.1">
    <property type="nucleotide sequence ID" value="NZ_CDNI01000003.1"/>
</dbReference>
<dbReference type="InterPro" id="IPR013249">
    <property type="entry name" value="RNA_pol_sigma70_r4_t2"/>
</dbReference>
<dbReference type="EMBL" id="CEKZ01000003">
    <property type="protein sequence ID" value="CEQ03409.1"/>
    <property type="molecule type" value="Genomic_DNA"/>
</dbReference>
<dbReference type="OrthoDB" id="9782703at2"/>
<evidence type="ECO:0000259" key="6">
    <source>
        <dbReference type="Pfam" id="PF08281"/>
    </source>
</evidence>
<dbReference type="GO" id="GO:0006352">
    <property type="term" value="P:DNA-templated transcription initiation"/>
    <property type="evidence" value="ECO:0007669"/>
    <property type="project" value="InterPro"/>
</dbReference>
<dbReference type="SUPFAM" id="SSF88946">
    <property type="entry name" value="Sigma2 domain of RNA polymerase sigma factors"/>
    <property type="match status" value="1"/>
</dbReference>
<dbReference type="CDD" id="cd06171">
    <property type="entry name" value="Sigma70_r4"/>
    <property type="match status" value="1"/>
</dbReference>
<name>A0A0C7G6W1_PARSO</name>
<keyword evidence="4" id="KW-0804">Transcription</keyword>
<dbReference type="EMBL" id="CDNY01000003">
    <property type="protein sequence ID" value="CEO33179.1"/>
    <property type="molecule type" value="Genomic_DNA"/>
</dbReference>
<dbReference type="InterPro" id="IPR007627">
    <property type="entry name" value="RNA_pol_sigma70_r2"/>
</dbReference>
<dbReference type="NCBIfam" id="TIGR02937">
    <property type="entry name" value="sigma70-ECF"/>
    <property type="match status" value="1"/>
</dbReference>
<evidence type="ECO:0000256" key="3">
    <source>
        <dbReference type="ARBA" id="ARBA00023082"/>
    </source>
</evidence>
<dbReference type="Pfam" id="PF04542">
    <property type="entry name" value="Sigma70_r2"/>
    <property type="match status" value="1"/>
</dbReference>
<evidence type="ECO:0000259" key="5">
    <source>
        <dbReference type="Pfam" id="PF04542"/>
    </source>
</evidence>
<feature type="domain" description="RNA polymerase sigma-70 region 2" evidence="5">
    <location>
        <begin position="14"/>
        <end position="74"/>
    </location>
</feature>
<evidence type="ECO:0000256" key="4">
    <source>
        <dbReference type="ARBA" id="ARBA00023163"/>
    </source>
</evidence>
<accession>A0A0C7G6W1</accession>
<gene>
    <name evidence="8" type="primary">sigV_3</name>
    <name evidence="7" type="synonym">sigV_4</name>
    <name evidence="8" type="ORF">R28058_11421</name>
    <name evidence="7" type="ORF">UMC4404_11591</name>
</gene>
<dbReference type="InterPro" id="IPR036388">
    <property type="entry name" value="WH-like_DNA-bd_sf"/>
</dbReference>
<dbReference type="Gene3D" id="1.10.1740.10">
    <property type="match status" value="1"/>
</dbReference>
<evidence type="ECO:0000313" key="8">
    <source>
        <dbReference type="EMBL" id="CEQ03409.1"/>
    </source>
</evidence>
<evidence type="ECO:0000256" key="2">
    <source>
        <dbReference type="ARBA" id="ARBA00023015"/>
    </source>
</evidence>
<dbReference type="Proteomes" id="UP000049685">
    <property type="component" value="Unassembled WGS sequence"/>
</dbReference>
<dbReference type="GO" id="GO:0003677">
    <property type="term" value="F:DNA binding"/>
    <property type="evidence" value="ECO:0007669"/>
    <property type="project" value="InterPro"/>
</dbReference>
<evidence type="ECO:0000313" key="9">
    <source>
        <dbReference type="Proteomes" id="UP000049127"/>
    </source>
</evidence>